<feature type="region of interest" description="Disordered" evidence="1">
    <location>
        <begin position="248"/>
        <end position="283"/>
    </location>
</feature>
<dbReference type="AlphaFoldDB" id="K0TC56"/>
<sequence>MSKPPPAPADGHHQMPPPPLPFPGDVGRSQPKLSTSTPHMPEQTPMPTQQHNFGHGLTYNASSHVHNLHHTSYQFGIPPTSYYPGGQWPYQMQSGQWLQRQPNYGAPSFPNHGHSSVDMSKMMSAESLESSIDALPTGSFEHSADASANIDVDSSASNDSPVSYAAATTTKNAGSPELHAVVSTEDSVDNNTEDEFYVGKRYPDLAAITAAVDMYSVNEKVELGLKTTKTRCSRVEDAKHYRWTCKRSGTHKSTAQTRTDTASQESDEIYTNRRSLKSGRRNGRKKQLLLRRYSIRSTGPPTTMGASTDSQGTMLDGSCSYTPIAMPLHGFFHRLIQRSASSRGAGSGEKQIYAHVGVEKSPTSY</sequence>
<reference evidence="2 3" key="1">
    <citation type="journal article" date="2012" name="Genome Biol.">
        <title>Genome and low-iron response of an oceanic diatom adapted to chronic iron limitation.</title>
        <authorList>
            <person name="Lommer M."/>
            <person name="Specht M."/>
            <person name="Roy A.S."/>
            <person name="Kraemer L."/>
            <person name="Andreson R."/>
            <person name="Gutowska M.A."/>
            <person name="Wolf J."/>
            <person name="Bergner S.V."/>
            <person name="Schilhabel M.B."/>
            <person name="Klostermeier U.C."/>
            <person name="Beiko R.G."/>
            <person name="Rosenstiel P."/>
            <person name="Hippler M."/>
            <person name="Laroche J."/>
        </authorList>
    </citation>
    <scope>NUCLEOTIDE SEQUENCE [LARGE SCALE GENOMIC DNA]</scope>
    <source>
        <strain evidence="2 3">CCMP1005</strain>
    </source>
</reference>
<organism evidence="2 3">
    <name type="scientific">Thalassiosira oceanica</name>
    <name type="common">Marine diatom</name>
    <dbReference type="NCBI Taxonomy" id="159749"/>
    <lineage>
        <taxon>Eukaryota</taxon>
        <taxon>Sar</taxon>
        <taxon>Stramenopiles</taxon>
        <taxon>Ochrophyta</taxon>
        <taxon>Bacillariophyta</taxon>
        <taxon>Coscinodiscophyceae</taxon>
        <taxon>Thalassiosirophycidae</taxon>
        <taxon>Thalassiosirales</taxon>
        <taxon>Thalassiosiraceae</taxon>
        <taxon>Thalassiosira</taxon>
    </lineage>
</organism>
<dbReference type="Proteomes" id="UP000266841">
    <property type="component" value="Unassembled WGS sequence"/>
</dbReference>
<keyword evidence="3" id="KW-1185">Reference proteome</keyword>
<evidence type="ECO:0000256" key="1">
    <source>
        <dbReference type="SAM" id="MobiDB-lite"/>
    </source>
</evidence>
<feature type="compositionally biased region" description="Polar residues" evidence="1">
    <location>
        <begin position="251"/>
        <end position="264"/>
    </location>
</feature>
<feature type="region of interest" description="Disordered" evidence="1">
    <location>
        <begin position="1"/>
        <end position="59"/>
    </location>
</feature>
<gene>
    <name evidence="2" type="ORF">THAOC_03625</name>
</gene>
<name>K0TC56_THAOC</name>
<accession>K0TC56</accession>
<protein>
    <submittedName>
        <fullName evidence="2">Uncharacterized protein</fullName>
    </submittedName>
</protein>
<feature type="compositionally biased region" description="Polar residues" evidence="1">
    <location>
        <begin position="152"/>
        <end position="172"/>
    </location>
</feature>
<feature type="region of interest" description="Disordered" evidence="1">
    <location>
        <begin position="151"/>
        <end position="172"/>
    </location>
</feature>
<comment type="caution">
    <text evidence="2">The sequence shown here is derived from an EMBL/GenBank/DDBJ whole genome shotgun (WGS) entry which is preliminary data.</text>
</comment>
<evidence type="ECO:0000313" key="3">
    <source>
        <dbReference type="Proteomes" id="UP000266841"/>
    </source>
</evidence>
<evidence type="ECO:0000313" key="2">
    <source>
        <dbReference type="EMBL" id="EJK74684.1"/>
    </source>
</evidence>
<feature type="compositionally biased region" description="Basic residues" evidence="1">
    <location>
        <begin position="274"/>
        <end position="283"/>
    </location>
</feature>
<dbReference type="EMBL" id="AGNL01003434">
    <property type="protein sequence ID" value="EJK74684.1"/>
    <property type="molecule type" value="Genomic_DNA"/>
</dbReference>
<proteinExistence type="predicted"/>